<feature type="domain" description="Intradiol ring-cleavage dioxygenases" evidence="4">
    <location>
        <begin position="66"/>
        <end position="174"/>
    </location>
</feature>
<comment type="similarity">
    <text evidence="1">Belongs to the intradiol ring-cleavage dioxygenase family.</text>
</comment>
<dbReference type="Pfam" id="PF00775">
    <property type="entry name" value="Dioxygenase_C"/>
    <property type="match status" value="1"/>
</dbReference>
<dbReference type="RefSeq" id="WP_186991687.1">
    <property type="nucleotide sequence ID" value="NZ_CP052909.1"/>
</dbReference>
<dbReference type="KEGG" id="alti:ALE3EI_1064"/>
<dbReference type="AlphaFoldDB" id="A0A7G8PTH1"/>
<keyword evidence="2 5" id="KW-0223">Dioxygenase</keyword>
<keyword evidence="3" id="KW-0560">Oxidoreductase</keyword>
<dbReference type="EMBL" id="CP052909">
    <property type="protein sequence ID" value="QNJ97637.1"/>
    <property type="molecule type" value="Genomic_DNA"/>
</dbReference>
<dbReference type="GO" id="GO:0016702">
    <property type="term" value="F:oxidoreductase activity, acting on single donors with incorporation of molecular oxygen, incorporation of two atoms of oxygen"/>
    <property type="evidence" value="ECO:0007669"/>
    <property type="project" value="InterPro"/>
</dbReference>
<dbReference type="PANTHER" id="PTHR33711:SF10">
    <property type="entry name" value="INTRADIOL RING-CLEAVAGE DIOXYGENASES DOMAIN-CONTAINING PROTEIN"/>
    <property type="match status" value="1"/>
</dbReference>
<proteinExistence type="inferred from homology"/>
<dbReference type="Gene3D" id="2.60.130.10">
    <property type="entry name" value="Aromatic compound dioxygenase"/>
    <property type="match status" value="1"/>
</dbReference>
<dbReference type="Proteomes" id="UP000515514">
    <property type="component" value="Chromosome"/>
</dbReference>
<dbReference type="PANTHER" id="PTHR33711">
    <property type="entry name" value="DIOXYGENASE, PUTATIVE (AFU_ORTHOLOGUE AFUA_2G02910)-RELATED"/>
    <property type="match status" value="1"/>
</dbReference>
<dbReference type="GO" id="GO:0008199">
    <property type="term" value="F:ferric iron binding"/>
    <property type="evidence" value="ECO:0007669"/>
    <property type="project" value="InterPro"/>
</dbReference>
<accession>A0A7G8PTH1</accession>
<evidence type="ECO:0000256" key="3">
    <source>
        <dbReference type="ARBA" id="ARBA00023002"/>
    </source>
</evidence>
<organism evidence="5 6">
    <name type="scientific">Constantimarinum furrinae</name>
    <dbReference type="NCBI Taxonomy" id="2562285"/>
    <lineage>
        <taxon>Bacteria</taxon>
        <taxon>Pseudomonadati</taxon>
        <taxon>Bacteroidota</taxon>
        <taxon>Flavobacteriia</taxon>
        <taxon>Flavobacteriales</taxon>
        <taxon>Flavobacteriaceae</taxon>
        <taxon>Altibacter/Constantimarinum group</taxon>
        <taxon>Constantimarinum</taxon>
    </lineage>
</organism>
<evidence type="ECO:0000256" key="2">
    <source>
        <dbReference type="ARBA" id="ARBA00022964"/>
    </source>
</evidence>
<keyword evidence="6" id="KW-1185">Reference proteome</keyword>
<dbReference type="SUPFAM" id="SSF49482">
    <property type="entry name" value="Aromatic compound dioxygenase"/>
    <property type="match status" value="1"/>
</dbReference>
<gene>
    <name evidence="5" type="ORF">ALE3EI_1064</name>
</gene>
<dbReference type="InterPro" id="IPR015889">
    <property type="entry name" value="Intradiol_dOase_core"/>
</dbReference>
<evidence type="ECO:0000313" key="5">
    <source>
        <dbReference type="EMBL" id="QNJ97637.1"/>
    </source>
</evidence>
<evidence type="ECO:0000259" key="4">
    <source>
        <dbReference type="Pfam" id="PF00775"/>
    </source>
</evidence>
<protein>
    <submittedName>
        <fullName evidence="5">Intradiol ring-cleavage dioxygenase</fullName>
    </submittedName>
</protein>
<evidence type="ECO:0000313" key="6">
    <source>
        <dbReference type="Proteomes" id="UP000515514"/>
    </source>
</evidence>
<dbReference type="InterPro" id="IPR000627">
    <property type="entry name" value="Intradiol_dOase_C"/>
</dbReference>
<name>A0A7G8PTH1_9FLAO</name>
<sequence length="216" mass="24162">MDIKFYQFIFIYLLVIVPSSCNSQSTSSMDSQKFRLVGGPCEGCEAVLEHPKRIYSTDTLPDFKQAKDKIKVQGTVYQQDGKTPASGVIIYVHHTNNEGIYPTRGGEKGWAKRHGYLRAWVKTDSNGRYSFYTFVPAAYPSRTEPAHIHFTILEPNGTYYWIGSSHFAGDPLLTKNETDTLAPRGGSSGLLDLKQEGSLRTGTRDIILGKNIPNYE</sequence>
<evidence type="ECO:0000256" key="1">
    <source>
        <dbReference type="ARBA" id="ARBA00007825"/>
    </source>
</evidence>
<dbReference type="InterPro" id="IPR050770">
    <property type="entry name" value="Intradiol_RC_Dioxygenase"/>
</dbReference>
<reference evidence="5 6" key="1">
    <citation type="submission" date="2020-04" db="EMBL/GenBank/DDBJ databases">
        <title>Genome sequence of Altibacter aquimarinus strain ALE3EI.</title>
        <authorList>
            <person name="Oh H.-M."/>
            <person name="Jang D."/>
        </authorList>
    </citation>
    <scope>NUCLEOTIDE SEQUENCE [LARGE SCALE GENOMIC DNA]</scope>
    <source>
        <strain evidence="5 6">ALE3EI</strain>
    </source>
</reference>